<dbReference type="STRING" id="1081102.A0A167ZT41"/>
<comment type="subunit">
    <text evidence="2">Component of the EKC/KEOPS complex composed of at least BUD32, CGI121, GON7, KAE1 and PCC1; the whole complex dimerizes.</text>
</comment>
<dbReference type="SUPFAM" id="SSF56112">
    <property type="entry name" value="Protein kinase-like (PK-like)"/>
    <property type="match status" value="1"/>
</dbReference>
<dbReference type="CDD" id="cd00180">
    <property type="entry name" value="PKc"/>
    <property type="match status" value="1"/>
</dbReference>
<proteinExistence type="predicted"/>
<dbReference type="GO" id="GO:0004674">
    <property type="term" value="F:protein serine/threonine kinase activity"/>
    <property type="evidence" value="ECO:0007669"/>
    <property type="project" value="UniProtKB-EC"/>
</dbReference>
<feature type="region of interest" description="Disordered" evidence="10">
    <location>
        <begin position="1"/>
        <end position="61"/>
    </location>
</feature>
<dbReference type="PANTHER" id="PTHR23257:SF958">
    <property type="entry name" value="SERINE_THREONINE-PROTEIN KINASE WNK4"/>
    <property type="match status" value="1"/>
</dbReference>
<comment type="catalytic activity">
    <reaction evidence="9">
        <text>L-seryl-[protein] + ATP = O-phospho-L-seryl-[protein] + ADP + H(+)</text>
        <dbReference type="Rhea" id="RHEA:17989"/>
        <dbReference type="Rhea" id="RHEA-COMP:9863"/>
        <dbReference type="Rhea" id="RHEA-COMP:11604"/>
        <dbReference type="ChEBI" id="CHEBI:15378"/>
        <dbReference type="ChEBI" id="CHEBI:29999"/>
        <dbReference type="ChEBI" id="CHEBI:30616"/>
        <dbReference type="ChEBI" id="CHEBI:83421"/>
        <dbReference type="ChEBI" id="CHEBI:456216"/>
        <dbReference type="EC" id="2.7.11.1"/>
    </reaction>
</comment>
<dbReference type="PANTHER" id="PTHR23257">
    <property type="entry name" value="SERINE-THREONINE PROTEIN KINASE"/>
    <property type="match status" value="1"/>
</dbReference>
<dbReference type="GO" id="GO:0007165">
    <property type="term" value="P:signal transduction"/>
    <property type="evidence" value="ECO:0007669"/>
    <property type="project" value="TreeGrafter"/>
</dbReference>
<dbReference type="GO" id="GO:0005737">
    <property type="term" value="C:cytoplasm"/>
    <property type="evidence" value="ECO:0007669"/>
    <property type="project" value="TreeGrafter"/>
</dbReference>
<evidence type="ECO:0000256" key="2">
    <source>
        <dbReference type="ARBA" id="ARBA00011534"/>
    </source>
</evidence>
<comment type="function">
    <text evidence="1">Component of the EKC/KEOPS complex that is required for the formation of a threonylcarbamoyl group on adenosine at position 37 (t(6)A37) in tRNAs that read codons beginning with adenine. The complex is probably involved in the transfer of the threonylcarbamoyl moiety of threonylcarbamoyl-AMP (TC-AMP) to the N6 group of A37. BUD32 has ATPase activity in the context of the EKC/KEOPS complex and likely plays a supporting role to the catalytic subunit KAE1. The EKC/KEOPS complex also promotes both telomere uncapping and telomere elongation. The complex is required for efficient recruitment of transcriptional coactivators.</text>
</comment>
<evidence type="ECO:0000256" key="7">
    <source>
        <dbReference type="ARBA" id="ARBA00033194"/>
    </source>
</evidence>
<dbReference type="PROSITE" id="PS00109">
    <property type="entry name" value="PROTEIN_KINASE_TYR"/>
    <property type="match status" value="1"/>
</dbReference>
<organism evidence="12 13">
    <name type="scientific">Niveomyces insectorum RCEF 264</name>
    <dbReference type="NCBI Taxonomy" id="1081102"/>
    <lineage>
        <taxon>Eukaryota</taxon>
        <taxon>Fungi</taxon>
        <taxon>Dikarya</taxon>
        <taxon>Ascomycota</taxon>
        <taxon>Pezizomycotina</taxon>
        <taxon>Sordariomycetes</taxon>
        <taxon>Hypocreomycetidae</taxon>
        <taxon>Hypocreales</taxon>
        <taxon>Cordycipitaceae</taxon>
        <taxon>Niveomyces</taxon>
    </lineage>
</organism>
<evidence type="ECO:0000256" key="10">
    <source>
        <dbReference type="SAM" id="MobiDB-lite"/>
    </source>
</evidence>
<dbReference type="Gene3D" id="1.10.510.10">
    <property type="entry name" value="Transferase(Phosphotransferase) domain 1"/>
    <property type="match status" value="1"/>
</dbReference>
<evidence type="ECO:0000256" key="1">
    <source>
        <dbReference type="ARBA" id="ARBA00003747"/>
    </source>
</evidence>
<dbReference type="InterPro" id="IPR011009">
    <property type="entry name" value="Kinase-like_dom_sf"/>
</dbReference>
<dbReference type="Proteomes" id="UP000076874">
    <property type="component" value="Unassembled WGS sequence"/>
</dbReference>
<reference evidence="12 13" key="1">
    <citation type="journal article" date="2016" name="Genome Biol. Evol.">
        <title>Divergent and convergent evolution of fungal pathogenicity.</title>
        <authorList>
            <person name="Shang Y."/>
            <person name="Xiao G."/>
            <person name="Zheng P."/>
            <person name="Cen K."/>
            <person name="Zhan S."/>
            <person name="Wang C."/>
        </authorList>
    </citation>
    <scope>NUCLEOTIDE SEQUENCE [LARGE SCALE GENOMIC DNA]</scope>
    <source>
        <strain evidence="12 13">RCEF 264</strain>
    </source>
</reference>
<protein>
    <recommendedName>
        <fullName evidence="5">EKC/KEOPS complex subunit BUD32</fullName>
        <ecNumber evidence="3">2.7.11.1</ecNumber>
    </recommendedName>
    <alternativeName>
        <fullName evidence="6 7">Atypical Serine/threonine protein kinase BUD32</fullName>
    </alternativeName>
    <alternativeName>
        <fullName evidence="4">EKC/KEOPS complex subunit bud32</fullName>
    </alternativeName>
</protein>
<evidence type="ECO:0000313" key="13">
    <source>
        <dbReference type="Proteomes" id="UP000076874"/>
    </source>
</evidence>
<sequence>MPSARQNGHDGESNRGVAGRRDDKAGAKDGEQQHNEQHGEDDGEGNIVEKTKENDATGDDDQTEYLLLDSITDRAYQARLNKAVGLGCHGLIELAPCGTRVTKCARTYGRDAYTRCVKARYLIRELDVYRYLNPHPRILAFYGFTADRDTAFITLEYMKNGDLRRYLEDHPHQTMRQRLLWCAQAAEGPHYLHSQKVIHSDMRTENMLVADDLTLRLIDFGGSAIDGDRALVAEATRYFLPRADWTTTPDTDRFALGSCFYHMMTGHDPHHDVEHDLVDARFAAKVYPDDVHALPVGDVIINCWECKYTTTREVYMDLYNLRDKVASLAG</sequence>
<comment type="catalytic activity">
    <reaction evidence="8">
        <text>L-threonyl-[protein] + ATP = O-phospho-L-threonyl-[protein] + ADP + H(+)</text>
        <dbReference type="Rhea" id="RHEA:46608"/>
        <dbReference type="Rhea" id="RHEA-COMP:11060"/>
        <dbReference type="Rhea" id="RHEA-COMP:11605"/>
        <dbReference type="ChEBI" id="CHEBI:15378"/>
        <dbReference type="ChEBI" id="CHEBI:30013"/>
        <dbReference type="ChEBI" id="CHEBI:30616"/>
        <dbReference type="ChEBI" id="CHEBI:61977"/>
        <dbReference type="ChEBI" id="CHEBI:456216"/>
        <dbReference type="EC" id="2.7.11.1"/>
    </reaction>
</comment>
<name>A0A167ZT41_9HYPO</name>
<evidence type="ECO:0000256" key="3">
    <source>
        <dbReference type="ARBA" id="ARBA00012513"/>
    </source>
</evidence>
<evidence type="ECO:0000313" key="12">
    <source>
        <dbReference type="EMBL" id="OAA67878.1"/>
    </source>
</evidence>
<dbReference type="PROSITE" id="PS50011">
    <property type="entry name" value="PROTEIN_KINASE_DOM"/>
    <property type="match status" value="1"/>
</dbReference>
<comment type="caution">
    <text evidence="12">The sequence shown here is derived from an EMBL/GenBank/DDBJ whole genome shotgun (WGS) entry which is preliminary data.</text>
</comment>
<gene>
    <name evidence="12" type="ORF">SPI_00073</name>
</gene>
<evidence type="ECO:0000256" key="6">
    <source>
        <dbReference type="ARBA" id="ARBA00030980"/>
    </source>
</evidence>
<evidence type="ECO:0000259" key="11">
    <source>
        <dbReference type="PROSITE" id="PS50011"/>
    </source>
</evidence>
<dbReference type="InterPro" id="IPR050167">
    <property type="entry name" value="Ser_Thr_protein_kinase"/>
</dbReference>
<evidence type="ECO:0000256" key="8">
    <source>
        <dbReference type="ARBA" id="ARBA00047899"/>
    </source>
</evidence>
<evidence type="ECO:0000256" key="4">
    <source>
        <dbReference type="ARBA" id="ARBA00013948"/>
    </source>
</evidence>
<keyword evidence="13" id="KW-1185">Reference proteome</keyword>
<keyword evidence="12" id="KW-0418">Kinase</keyword>
<dbReference type="EC" id="2.7.11.1" evidence="3"/>
<dbReference type="EMBL" id="AZHD01000001">
    <property type="protein sequence ID" value="OAA67878.1"/>
    <property type="molecule type" value="Genomic_DNA"/>
</dbReference>
<keyword evidence="12" id="KW-0808">Transferase</keyword>
<dbReference type="InterPro" id="IPR008266">
    <property type="entry name" value="Tyr_kinase_AS"/>
</dbReference>
<dbReference type="AlphaFoldDB" id="A0A167ZT41"/>
<dbReference type="GO" id="GO:0005524">
    <property type="term" value="F:ATP binding"/>
    <property type="evidence" value="ECO:0007669"/>
    <property type="project" value="InterPro"/>
</dbReference>
<feature type="compositionally biased region" description="Basic and acidic residues" evidence="10">
    <location>
        <begin position="7"/>
        <end position="40"/>
    </location>
</feature>
<evidence type="ECO:0000256" key="5">
    <source>
        <dbReference type="ARBA" id="ARBA00019973"/>
    </source>
</evidence>
<dbReference type="OrthoDB" id="4865382at2759"/>
<dbReference type="InterPro" id="IPR000719">
    <property type="entry name" value="Prot_kinase_dom"/>
</dbReference>
<dbReference type="Pfam" id="PF00069">
    <property type="entry name" value="Pkinase"/>
    <property type="match status" value="1"/>
</dbReference>
<feature type="domain" description="Protein kinase" evidence="11">
    <location>
        <begin position="78"/>
        <end position="330"/>
    </location>
</feature>
<evidence type="ECO:0000256" key="9">
    <source>
        <dbReference type="ARBA" id="ARBA00048679"/>
    </source>
</evidence>
<accession>A0A167ZT41</accession>